<reference evidence="6 7" key="1">
    <citation type="submission" date="2022-05" db="EMBL/GenBank/DDBJ databases">
        <authorList>
            <consortium name="Genoscope - CEA"/>
            <person name="William W."/>
        </authorList>
    </citation>
    <scope>NUCLEOTIDE SEQUENCE [LARGE SCALE GENOMIC DNA]</scope>
</reference>
<evidence type="ECO:0000313" key="6">
    <source>
        <dbReference type="EMBL" id="CAH3183482.1"/>
    </source>
</evidence>
<name>A0ABN8S117_9CNID</name>
<dbReference type="PROSITE" id="PS50835">
    <property type="entry name" value="IG_LIKE"/>
    <property type="match status" value="1"/>
</dbReference>
<dbReference type="InterPro" id="IPR013151">
    <property type="entry name" value="Immunoglobulin_dom"/>
</dbReference>
<evidence type="ECO:0000313" key="7">
    <source>
        <dbReference type="Proteomes" id="UP001159405"/>
    </source>
</evidence>
<dbReference type="EMBL" id="CALNXK010000354">
    <property type="protein sequence ID" value="CAH3183482.1"/>
    <property type="molecule type" value="Genomic_DNA"/>
</dbReference>
<evidence type="ECO:0000256" key="1">
    <source>
        <dbReference type="ARBA" id="ARBA00023157"/>
    </source>
</evidence>
<dbReference type="InterPro" id="IPR036179">
    <property type="entry name" value="Ig-like_dom_sf"/>
</dbReference>
<keyword evidence="3" id="KW-0393">Immunoglobulin domain</keyword>
<evidence type="ECO:0000256" key="3">
    <source>
        <dbReference type="ARBA" id="ARBA00023319"/>
    </source>
</evidence>
<keyword evidence="4" id="KW-0472">Membrane</keyword>
<dbReference type="InterPro" id="IPR007110">
    <property type="entry name" value="Ig-like_dom"/>
</dbReference>
<sequence>MGLIIASNHHHGTYTCRAHNLFGTSTQDISIMIKLVTEEIFLPNDMDQFAAVALEGKNTTLECTCQPNKCNEDSAYVYWKFKNHYVNQSARTMVSKRGLDNGPVKIVLTILNLSKDDEGEYLCGINTTQGFAEKQSKLHVLKKGSFPSVLPKNVSVKLHTSATLSCTVIYPNVLLTTSPFIYWKVNHTFIRDSSKDYKMRDGIPRNHPSLSNTKRKLLKLEIFNVSMQDLGCYYSCGVTFNKDILVEGAKICVLRFPKEEASDVTNEAATNDEGMKGTAIALIASAVFIALAVVCAVILVTSGVVPCCRRTTSTKLTEDTTL</sequence>
<dbReference type="Gene3D" id="2.60.40.10">
    <property type="entry name" value="Immunoglobulins"/>
    <property type="match status" value="2"/>
</dbReference>
<evidence type="ECO:0000256" key="4">
    <source>
        <dbReference type="SAM" id="Phobius"/>
    </source>
</evidence>
<dbReference type="PANTHER" id="PTHR11890">
    <property type="entry name" value="INTERLEUKIN-1 RECEPTOR FAMILY MEMBER"/>
    <property type="match status" value="1"/>
</dbReference>
<keyword evidence="1" id="KW-1015">Disulfide bond</keyword>
<keyword evidence="2" id="KW-0325">Glycoprotein</keyword>
<feature type="transmembrane region" description="Helical" evidence="4">
    <location>
        <begin position="279"/>
        <end position="305"/>
    </location>
</feature>
<dbReference type="InterPro" id="IPR003599">
    <property type="entry name" value="Ig_sub"/>
</dbReference>
<dbReference type="InterPro" id="IPR013783">
    <property type="entry name" value="Ig-like_fold"/>
</dbReference>
<organism evidence="6 7">
    <name type="scientific">Porites lobata</name>
    <dbReference type="NCBI Taxonomy" id="104759"/>
    <lineage>
        <taxon>Eukaryota</taxon>
        <taxon>Metazoa</taxon>
        <taxon>Cnidaria</taxon>
        <taxon>Anthozoa</taxon>
        <taxon>Hexacorallia</taxon>
        <taxon>Scleractinia</taxon>
        <taxon>Fungiina</taxon>
        <taxon>Poritidae</taxon>
        <taxon>Porites</taxon>
    </lineage>
</organism>
<keyword evidence="7" id="KW-1185">Reference proteome</keyword>
<dbReference type="Pfam" id="PF00047">
    <property type="entry name" value="ig"/>
    <property type="match status" value="2"/>
</dbReference>
<keyword evidence="4" id="KW-0812">Transmembrane</keyword>
<accession>A0ABN8S117</accession>
<dbReference type="InterPro" id="IPR015621">
    <property type="entry name" value="IL-1_rcpt_fam"/>
</dbReference>
<dbReference type="SMART" id="SM00409">
    <property type="entry name" value="IG"/>
    <property type="match status" value="2"/>
</dbReference>
<gene>
    <name evidence="6" type="ORF">PLOB_00028593</name>
</gene>
<dbReference type="SUPFAM" id="SSF48726">
    <property type="entry name" value="Immunoglobulin"/>
    <property type="match status" value="2"/>
</dbReference>
<proteinExistence type="predicted"/>
<comment type="caution">
    <text evidence="6">The sequence shown here is derived from an EMBL/GenBank/DDBJ whole genome shotgun (WGS) entry which is preliminary data.</text>
</comment>
<feature type="domain" description="Ig-like" evidence="5">
    <location>
        <begin position="43"/>
        <end position="139"/>
    </location>
</feature>
<dbReference type="Proteomes" id="UP001159405">
    <property type="component" value="Unassembled WGS sequence"/>
</dbReference>
<keyword evidence="4" id="KW-1133">Transmembrane helix</keyword>
<evidence type="ECO:0000256" key="2">
    <source>
        <dbReference type="ARBA" id="ARBA00023180"/>
    </source>
</evidence>
<dbReference type="PANTHER" id="PTHR11890:SF6">
    <property type="entry name" value="INTERLEUKIN-18 RECEPTOR 1"/>
    <property type="match status" value="1"/>
</dbReference>
<protein>
    <recommendedName>
        <fullName evidence="5">Ig-like domain-containing protein</fullName>
    </recommendedName>
</protein>
<evidence type="ECO:0000259" key="5">
    <source>
        <dbReference type="PROSITE" id="PS50835"/>
    </source>
</evidence>